<dbReference type="SMART" id="SM00388">
    <property type="entry name" value="HisKA"/>
    <property type="match status" value="1"/>
</dbReference>
<evidence type="ECO:0000256" key="13">
    <source>
        <dbReference type="ARBA" id="ARBA00023136"/>
    </source>
</evidence>
<dbReference type="HOGENOM" id="CLU_000445_89_6_10"/>
<dbReference type="InterPro" id="IPR036890">
    <property type="entry name" value="HATPase_C_sf"/>
</dbReference>
<evidence type="ECO:0000259" key="16">
    <source>
        <dbReference type="PROSITE" id="PS50885"/>
    </source>
</evidence>
<dbReference type="Gene3D" id="3.30.565.10">
    <property type="entry name" value="Histidine kinase-like ATPase, C-terminal domain"/>
    <property type="match status" value="1"/>
</dbReference>
<keyword evidence="8" id="KW-0547">Nucleotide-binding</keyword>
<keyword evidence="6" id="KW-0808">Transferase</keyword>
<dbReference type="AlphaFoldDB" id="D2QGK0"/>
<name>D2QGK0_SPILD</name>
<dbReference type="Pfam" id="PF00512">
    <property type="entry name" value="HisKA"/>
    <property type="match status" value="1"/>
</dbReference>
<keyword evidence="12" id="KW-0902">Two-component regulatory system</keyword>
<dbReference type="InterPro" id="IPR003661">
    <property type="entry name" value="HisK_dim/P_dom"/>
</dbReference>
<evidence type="ECO:0000313" key="18">
    <source>
        <dbReference type="Proteomes" id="UP000002028"/>
    </source>
</evidence>
<feature type="domain" description="Histidine kinase" evidence="15">
    <location>
        <begin position="277"/>
        <end position="490"/>
    </location>
</feature>
<sequence>MRSPFLNANRRFYMSLYGKLALTLLALLTALACVYGYLTAYSAIRYFDATHQRLNVDVAAHIATFTKPFLTQGVNQAGADDIFFNAMVTNPSAEVYLLDSTGRVLVYHAPATKIKRSQVSLEPIREFISQKGKVYIKGDDPRSVADQKIFSVAEVRNNSRMQGYVYVILGGEQYGSVMESLLQSHVLLWGLLTLLITLTAALLIGLISFHRLTRGMEAITVAVGQFRQGDYLARVQVKASRELALVADTFNDMADELSRTITNLTQSERIRRELVASISHDLRTPITAIHGYADALTTNTLPEDTRHQYADVIAQGSKKLIIMVDELAELAKLEARDTQLQPEPFAIADLLSEVIARFTPLAERQQLMLMCMNCQSSVFCYADVGLIERVLQNLLENTLKNTPANGIIQVELSQPESGLLTISVQNPVSHLPDFIQAYLRSDVCTPERTPGSGLGLAIVEKILKLHDTRLRAAQPEANFIRFSFELPVYKGSDR</sequence>
<keyword evidence="5" id="KW-0597">Phosphoprotein</keyword>
<dbReference type="GO" id="GO:0005524">
    <property type="term" value="F:ATP binding"/>
    <property type="evidence" value="ECO:0007669"/>
    <property type="project" value="UniProtKB-KW"/>
</dbReference>
<accession>D2QGK0</accession>
<evidence type="ECO:0000313" key="17">
    <source>
        <dbReference type="EMBL" id="ADB38508.1"/>
    </source>
</evidence>
<evidence type="ECO:0000256" key="9">
    <source>
        <dbReference type="ARBA" id="ARBA00022777"/>
    </source>
</evidence>
<dbReference type="EC" id="2.7.13.3" evidence="3"/>
<dbReference type="SMART" id="SM00387">
    <property type="entry name" value="HATPase_c"/>
    <property type="match status" value="1"/>
</dbReference>
<keyword evidence="11 14" id="KW-1133">Transmembrane helix</keyword>
<dbReference type="Pfam" id="PF00672">
    <property type="entry name" value="HAMP"/>
    <property type="match status" value="1"/>
</dbReference>
<feature type="domain" description="HAMP" evidence="16">
    <location>
        <begin position="210"/>
        <end position="262"/>
    </location>
</feature>
<keyword evidence="4" id="KW-1003">Cell membrane</keyword>
<dbReference type="Pfam" id="PF02518">
    <property type="entry name" value="HATPase_c"/>
    <property type="match status" value="1"/>
</dbReference>
<evidence type="ECO:0000256" key="7">
    <source>
        <dbReference type="ARBA" id="ARBA00022692"/>
    </source>
</evidence>
<dbReference type="SMART" id="SM00304">
    <property type="entry name" value="HAMP"/>
    <property type="match status" value="1"/>
</dbReference>
<evidence type="ECO:0000256" key="12">
    <source>
        <dbReference type="ARBA" id="ARBA00023012"/>
    </source>
</evidence>
<dbReference type="InterPro" id="IPR036097">
    <property type="entry name" value="HisK_dim/P_sf"/>
</dbReference>
<keyword evidence="9 17" id="KW-0418">Kinase</keyword>
<dbReference type="eggNOG" id="COG2205">
    <property type="taxonomic scope" value="Bacteria"/>
</dbReference>
<dbReference type="GO" id="GO:0000155">
    <property type="term" value="F:phosphorelay sensor kinase activity"/>
    <property type="evidence" value="ECO:0007669"/>
    <property type="project" value="InterPro"/>
</dbReference>
<dbReference type="KEGG" id="sli:Slin_2489"/>
<evidence type="ECO:0000256" key="3">
    <source>
        <dbReference type="ARBA" id="ARBA00012438"/>
    </source>
</evidence>
<dbReference type="InterPro" id="IPR003660">
    <property type="entry name" value="HAMP_dom"/>
</dbReference>
<dbReference type="EMBL" id="CP001769">
    <property type="protein sequence ID" value="ADB38508.1"/>
    <property type="molecule type" value="Genomic_DNA"/>
</dbReference>
<comment type="subcellular location">
    <subcellularLocation>
        <location evidence="2">Cell membrane</location>
        <topology evidence="2">Multi-pass membrane protein</topology>
    </subcellularLocation>
</comment>
<dbReference type="Proteomes" id="UP000002028">
    <property type="component" value="Chromosome"/>
</dbReference>
<comment type="catalytic activity">
    <reaction evidence="1">
        <text>ATP + protein L-histidine = ADP + protein N-phospho-L-histidine.</text>
        <dbReference type="EC" id="2.7.13.3"/>
    </reaction>
</comment>
<feature type="transmembrane region" description="Helical" evidence="14">
    <location>
        <begin position="186"/>
        <end position="209"/>
    </location>
</feature>
<protein>
    <recommendedName>
        <fullName evidence="3">histidine kinase</fullName>
        <ecNumber evidence="3">2.7.13.3</ecNumber>
    </recommendedName>
</protein>
<dbReference type="eggNOG" id="COG2770">
    <property type="taxonomic scope" value="Bacteria"/>
</dbReference>
<keyword evidence="18" id="KW-1185">Reference proteome</keyword>
<evidence type="ECO:0000256" key="10">
    <source>
        <dbReference type="ARBA" id="ARBA00022840"/>
    </source>
</evidence>
<evidence type="ECO:0000259" key="15">
    <source>
        <dbReference type="PROSITE" id="PS50109"/>
    </source>
</evidence>
<keyword evidence="13 14" id="KW-0472">Membrane</keyword>
<dbReference type="GO" id="GO:0005886">
    <property type="term" value="C:plasma membrane"/>
    <property type="evidence" value="ECO:0007669"/>
    <property type="project" value="UniProtKB-SubCell"/>
</dbReference>
<dbReference type="RefSeq" id="WP_012927043.1">
    <property type="nucleotide sequence ID" value="NC_013730.1"/>
</dbReference>
<evidence type="ECO:0000256" key="6">
    <source>
        <dbReference type="ARBA" id="ARBA00022679"/>
    </source>
</evidence>
<dbReference type="Gene3D" id="1.10.287.130">
    <property type="match status" value="1"/>
</dbReference>
<dbReference type="InterPro" id="IPR003594">
    <property type="entry name" value="HATPase_dom"/>
</dbReference>
<dbReference type="PROSITE" id="PS51257">
    <property type="entry name" value="PROKAR_LIPOPROTEIN"/>
    <property type="match status" value="1"/>
</dbReference>
<evidence type="ECO:0000256" key="5">
    <source>
        <dbReference type="ARBA" id="ARBA00022553"/>
    </source>
</evidence>
<dbReference type="PROSITE" id="PS50885">
    <property type="entry name" value="HAMP"/>
    <property type="match status" value="1"/>
</dbReference>
<dbReference type="InterPro" id="IPR005467">
    <property type="entry name" value="His_kinase_dom"/>
</dbReference>
<organism evidence="17 18">
    <name type="scientific">Spirosoma linguale (strain ATCC 33905 / DSM 74 / LMG 10896 / Claus 1)</name>
    <dbReference type="NCBI Taxonomy" id="504472"/>
    <lineage>
        <taxon>Bacteria</taxon>
        <taxon>Pseudomonadati</taxon>
        <taxon>Bacteroidota</taxon>
        <taxon>Cytophagia</taxon>
        <taxon>Cytophagales</taxon>
        <taxon>Cytophagaceae</taxon>
        <taxon>Spirosoma</taxon>
    </lineage>
</organism>
<dbReference type="SUPFAM" id="SSF55874">
    <property type="entry name" value="ATPase domain of HSP90 chaperone/DNA topoisomerase II/histidine kinase"/>
    <property type="match status" value="1"/>
</dbReference>
<dbReference type="InterPro" id="IPR050398">
    <property type="entry name" value="HssS/ArlS-like"/>
</dbReference>
<dbReference type="PANTHER" id="PTHR45528">
    <property type="entry name" value="SENSOR HISTIDINE KINASE CPXA"/>
    <property type="match status" value="1"/>
</dbReference>
<dbReference type="PROSITE" id="PS50109">
    <property type="entry name" value="HIS_KIN"/>
    <property type="match status" value="1"/>
</dbReference>
<dbReference type="Gene3D" id="6.10.340.10">
    <property type="match status" value="1"/>
</dbReference>
<dbReference type="STRING" id="504472.Slin_2489"/>
<dbReference type="CDD" id="cd06225">
    <property type="entry name" value="HAMP"/>
    <property type="match status" value="1"/>
</dbReference>
<gene>
    <name evidence="17" type="ordered locus">Slin_2489</name>
</gene>
<dbReference type="SUPFAM" id="SSF47384">
    <property type="entry name" value="Homodimeric domain of signal transducing histidine kinase"/>
    <property type="match status" value="1"/>
</dbReference>
<proteinExistence type="predicted"/>
<evidence type="ECO:0000256" key="4">
    <source>
        <dbReference type="ARBA" id="ARBA00022475"/>
    </source>
</evidence>
<evidence type="ECO:0000256" key="1">
    <source>
        <dbReference type="ARBA" id="ARBA00000085"/>
    </source>
</evidence>
<dbReference type="CDD" id="cd00082">
    <property type="entry name" value="HisKA"/>
    <property type="match status" value="1"/>
</dbReference>
<evidence type="ECO:0000256" key="11">
    <source>
        <dbReference type="ARBA" id="ARBA00022989"/>
    </source>
</evidence>
<evidence type="ECO:0000256" key="14">
    <source>
        <dbReference type="SAM" id="Phobius"/>
    </source>
</evidence>
<reference evidence="17 18" key="1">
    <citation type="journal article" date="2010" name="Stand. Genomic Sci.">
        <title>Complete genome sequence of Spirosoma linguale type strain (1).</title>
        <authorList>
            <person name="Lail K."/>
            <person name="Sikorski J."/>
            <person name="Saunders E."/>
            <person name="Lapidus A."/>
            <person name="Glavina Del Rio T."/>
            <person name="Copeland A."/>
            <person name="Tice H."/>
            <person name="Cheng J.-F."/>
            <person name="Lucas S."/>
            <person name="Nolan M."/>
            <person name="Bruce D."/>
            <person name="Goodwin L."/>
            <person name="Pitluck S."/>
            <person name="Ivanova N."/>
            <person name="Mavromatis K."/>
            <person name="Ovchinnikova G."/>
            <person name="Pati A."/>
            <person name="Chen A."/>
            <person name="Palaniappan K."/>
            <person name="Land M."/>
            <person name="Hauser L."/>
            <person name="Chang Y.-J."/>
            <person name="Jeffries C.D."/>
            <person name="Chain P."/>
            <person name="Brettin T."/>
            <person name="Detter J.C."/>
            <person name="Schuetze A."/>
            <person name="Rohde M."/>
            <person name="Tindall B.J."/>
            <person name="Goeker M."/>
            <person name="Bristow J."/>
            <person name="Eisen J.A."/>
            <person name="Markowitz V."/>
            <person name="Hugenholtz P."/>
            <person name="Kyrpides N.C."/>
            <person name="Klenk H.-P."/>
            <person name="Chen F."/>
        </authorList>
    </citation>
    <scope>NUCLEOTIDE SEQUENCE [LARGE SCALE GENOMIC DNA]</scope>
    <source>
        <strain evidence="18">ATCC 33905 / DSM 74 / LMG 10896 / Claus 1</strain>
    </source>
</reference>
<keyword evidence="7 14" id="KW-0812">Transmembrane</keyword>
<dbReference type="PANTHER" id="PTHR45528:SF1">
    <property type="entry name" value="SENSOR HISTIDINE KINASE CPXA"/>
    <property type="match status" value="1"/>
</dbReference>
<evidence type="ECO:0000256" key="8">
    <source>
        <dbReference type="ARBA" id="ARBA00022741"/>
    </source>
</evidence>
<evidence type="ECO:0000256" key="2">
    <source>
        <dbReference type="ARBA" id="ARBA00004651"/>
    </source>
</evidence>
<keyword evidence="10" id="KW-0067">ATP-binding</keyword>